<dbReference type="InterPro" id="IPR002403">
    <property type="entry name" value="Cyt_P450_E_grp-IV"/>
</dbReference>
<feature type="region of interest" description="Disordered" evidence="8">
    <location>
        <begin position="1"/>
        <end position="31"/>
    </location>
</feature>
<evidence type="ECO:0000313" key="10">
    <source>
        <dbReference type="Proteomes" id="UP000321046"/>
    </source>
</evidence>
<dbReference type="PRINTS" id="PR00465">
    <property type="entry name" value="EP450IV"/>
</dbReference>
<evidence type="ECO:0000256" key="3">
    <source>
        <dbReference type="ARBA" id="ARBA00022723"/>
    </source>
</evidence>
<dbReference type="GO" id="GO:0004497">
    <property type="term" value="F:monooxygenase activity"/>
    <property type="evidence" value="ECO:0007669"/>
    <property type="project" value="UniProtKB-KW"/>
</dbReference>
<evidence type="ECO:0000256" key="6">
    <source>
        <dbReference type="ARBA" id="ARBA00023033"/>
    </source>
</evidence>
<name>A0A5C6WXH2_9DELT</name>
<gene>
    <name evidence="9" type="ORF">FRC96_16590</name>
</gene>
<dbReference type="PANTHER" id="PTHR24291:SF50">
    <property type="entry name" value="BIFUNCTIONAL ALBAFLAVENONE MONOOXYGENASE_TERPENE SYNTHASE"/>
    <property type="match status" value="1"/>
</dbReference>
<evidence type="ECO:0000256" key="8">
    <source>
        <dbReference type="SAM" id="MobiDB-lite"/>
    </source>
</evidence>
<feature type="compositionally biased region" description="Low complexity" evidence="8">
    <location>
        <begin position="1"/>
        <end position="24"/>
    </location>
</feature>
<dbReference type="InterPro" id="IPR036396">
    <property type="entry name" value="Cyt_P450_sf"/>
</dbReference>
<dbReference type="GO" id="GO:0020037">
    <property type="term" value="F:heme binding"/>
    <property type="evidence" value="ECO:0007669"/>
    <property type="project" value="InterPro"/>
</dbReference>
<dbReference type="Gene3D" id="1.10.630.10">
    <property type="entry name" value="Cytochrome P450"/>
    <property type="match status" value="1"/>
</dbReference>
<keyword evidence="3 7" id="KW-0479">Metal-binding</keyword>
<accession>A0A5C6WXH2</accession>
<keyword evidence="2 7" id="KW-0349">Heme</keyword>
<comment type="similarity">
    <text evidence="1">Belongs to the cytochrome P450 family.</text>
</comment>
<dbReference type="InterPro" id="IPR001128">
    <property type="entry name" value="Cyt_P450"/>
</dbReference>
<dbReference type="CDD" id="cd20620">
    <property type="entry name" value="CYP132-like"/>
    <property type="match status" value="1"/>
</dbReference>
<dbReference type="GO" id="GO:0016705">
    <property type="term" value="F:oxidoreductase activity, acting on paired donors, with incorporation or reduction of molecular oxygen"/>
    <property type="evidence" value="ECO:0007669"/>
    <property type="project" value="InterPro"/>
</dbReference>
<evidence type="ECO:0000256" key="2">
    <source>
        <dbReference type="ARBA" id="ARBA00022617"/>
    </source>
</evidence>
<evidence type="ECO:0000256" key="4">
    <source>
        <dbReference type="ARBA" id="ARBA00023002"/>
    </source>
</evidence>
<dbReference type="SUPFAM" id="SSF48264">
    <property type="entry name" value="Cytochrome P450"/>
    <property type="match status" value="1"/>
</dbReference>
<keyword evidence="6" id="KW-0503">Monooxygenase</keyword>
<comment type="caution">
    <text evidence="9">The sequence shown here is derived from an EMBL/GenBank/DDBJ whole genome shotgun (WGS) entry which is preliminary data.</text>
</comment>
<evidence type="ECO:0000256" key="5">
    <source>
        <dbReference type="ARBA" id="ARBA00023004"/>
    </source>
</evidence>
<dbReference type="PRINTS" id="PR00385">
    <property type="entry name" value="P450"/>
</dbReference>
<organism evidence="9 10">
    <name type="scientific">Lujinxingia vulgaris</name>
    <dbReference type="NCBI Taxonomy" id="2600176"/>
    <lineage>
        <taxon>Bacteria</taxon>
        <taxon>Deltaproteobacteria</taxon>
        <taxon>Bradymonadales</taxon>
        <taxon>Lujinxingiaceae</taxon>
        <taxon>Lujinxingia</taxon>
    </lineage>
</organism>
<proteinExistence type="inferred from homology"/>
<dbReference type="PANTHER" id="PTHR24291">
    <property type="entry name" value="CYTOCHROME P450 FAMILY 4"/>
    <property type="match status" value="1"/>
</dbReference>
<protein>
    <submittedName>
        <fullName evidence="9">Cytochrome P450</fullName>
    </submittedName>
</protein>
<reference evidence="9 10" key="1">
    <citation type="submission" date="2019-08" db="EMBL/GenBank/DDBJ databases">
        <title>Bradymonadales sp. TMQ2.</title>
        <authorList>
            <person name="Liang Q."/>
        </authorList>
    </citation>
    <scope>NUCLEOTIDE SEQUENCE [LARGE SCALE GENOMIC DNA]</scope>
    <source>
        <strain evidence="9 10">TMQ2</strain>
    </source>
</reference>
<dbReference type="GO" id="GO:0005506">
    <property type="term" value="F:iron ion binding"/>
    <property type="evidence" value="ECO:0007669"/>
    <property type="project" value="InterPro"/>
</dbReference>
<keyword evidence="4" id="KW-0560">Oxidoreductase</keyword>
<dbReference type="EMBL" id="VOSL01000114">
    <property type="protein sequence ID" value="TXD32726.1"/>
    <property type="molecule type" value="Genomic_DNA"/>
</dbReference>
<evidence type="ECO:0000256" key="7">
    <source>
        <dbReference type="PIRSR" id="PIRSR602403-1"/>
    </source>
</evidence>
<dbReference type="Pfam" id="PF00067">
    <property type="entry name" value="p450"/>
    <property type="match status" value="1"/>
</dbReference>
<dbReference type="InterPro" id="IPR050196">
    <property type="entry name" value="Cytochrome_P450_Monoox"/>
</dbReference>
<feature type="binding site" description="axial binding residue" evidence="7">
    <location>
        <position position="423"/>
    </location>
    <ligand>
        <name>heme</name>
        <dbReference type="ChEBI" id="CHEBI:30413"/>
    </ligand>
    <ligandPart>
        <name>Fe</name>
        <dbReference type="ChEBI" id="CHEBI:18248"/>
    </ligandPart>
</feature>
<dbReference type="AlphaFoldDB" id="A0A5C6WXH2"/>
<evidence type="ECO:0000256" key="1">
    <source>
        <dbReference type="ARBA" id="ARBA00010617"/>
    </source>
</evidence>
<sequence>MTQPPAATSDASPTSDPTDDAPQPFDAIPQPPGSLILGNVPAFKADMLATLFEGQKTYGDRVRFRLLNKQALFIAHPDDLNYVLIRNNRNFIKTTRGYRAMRQLLGNGLVTSEGDFWLRQRRIAQPSFHKKRIHGFAETMVDVAEKSAREWEARLSAAEGGQAPVVRLSEEMTKITLDIVGFTLLSTELSSHSAKVNARLQFVLEEVTRRIRVPWSIPLSVPTPGNMRVNRAIAGLDEVVEGIIAERRAGDSREDLLTMLMEARDEETGEGMSDAQLRDEVMTIFLAGFETTATALMWTFYLLSQHPEAEKTLHAELDEVLKGGRRPTLADLPRLEWTRMVIEESMRLYPPVPMLARMSVEDDVIGGYEVPADTFVIISPYVTHRHPDFWESPETFDPERFRDPKAERPRFAYYPFLGGPRQCIGKRFAMMEAQLVLATLASRFKLRVASDSPAEPNVTITLGVKDEISMHLERR</sequence>
<dbReference type="OrthoDB" id="9764248at2"/>
<dbReference type="Proteomes" id="UP000321046">
    <property type="component" value="Unassembled WGS sequence"/>
</dbReference>
<keyword evidence="5 7" id="KW-0408">Iron</keyword>
<comment type="cofactor">
    <cofactor evidence="7">
        <name>heme</name>
        <dbReference type="ChEBI" id="CHEBI:30413"/>
    </cofactor>
</comment>
<evidence type="ECO:0000313" key="9">
    <source>
        <dbReference type="EMBL" id="TXD32726.1"/>
    </source>
</evidence>